<sequence length="165" mass="18834">MNEEMLFKQMKFIRYRTIAQLDATTEEIADEIPTGFNNNLRWNFGHVIISQENIITYFLGEKGILPDSYTTLFNRGTTPRDWNQEVPTLTALRKALEEQYDRMVALCSGKVSELGANPLIFGPEYQFKTLGEAIGFTNFHESVHQGNINSLKLALGVKDLWAVEK</sequence>
<dbReference type="Pfam" id="PF12867">
    <property type="entry name" value="DinB_2"/>
    <property type="match status" value="1"/>
</dbReference>
<keyword evidence="3" id="KW-1185">Reference proteome</keyword>
<name>A0A916RWC6_9BACI</name>
<gene>
    <name evidence="2" type="ORF">GCM10008025_12480</name>
</gene>
<dbReference type="AlphaFoldDB" id="A0A916RWC6"/>
<dbReference type="InterPro" id="IPR034660">
    <property type="entry name" value="DinB/YfiT-like"/>
</dbReference>
<dbReference type="Proteomes" id="UP000613512">
    <property type="component" value="Unassembled WGS sequence"/>
</dbReference>
<dbReference type="Gene3D" id="1.20.120.450">
    <property type="entry name" value="dinb family like domain"/>
    <property type="match status" value="1"/>
</dbReference>
<proteinExistence type="predicted"/>
<organism evidence="2 3">
    <name type="scientific">Ornithinibacillus halotolerans</name>
    <dbReference type="NCBI Taxonomy" id="1274357"/>
    <lineage>
        <taxon>Bacteria</taxon>
        <taxon>Bacillati</taxon>
        <taxon>Bacillota</taxon>
        <taxon>Bacilli</taxon>
        <taxon>Bacillales</taxon>
        <taxon>Bacillaceae</taxon>
        <taxon>Ornithinibacillus</taxon>
    </lineage>
</organism>
<evidence type="ECO:0000259" key="1">
    <source>
        <dbReference type="Pfam" id="PF12867"/>
    </source>
</evidence>
<accession>A0A916RWC6</accession>
<dbReference type="RefSeq" id="WP_188383817.1">
    <property type="nucleotide sequence ID" value="NZ_BMEY01000005.1"/>
</dbReference>
<reference evidence="2" key="2">
    <citation type="submission" date="2020-09" db="EMBL/GenBank/DDBJ databases">
        <authorList>
            <person name="Sun Q."/>
            <person name="Zhou Y."/>
        </authorList>
    </citation>
    <scope>NUCLEOTIDE SEQUENCE</scope>
    <source>
        <strain evidence="2">CGMCC 1.12408</strain>
    </source>
</reference>
<reference evidence="2" key="1">
    <citation type="journal article" date="2014" name="Int. J. Syst. Evol. Microbiol.">
        <title>Complete genome sequence of Corynebacterium casei LMG S-19264T (=DSM 44701T), isolated from a smear-ripened cheese.</title>
        <authorList>
            <consortium name="US DOE Joint Genome Institute (JGI-PGF)"/>
            <person name="Walter F."/>
            <person name="Albersmeier A."/>
            <person name="Kalinowski J."/>
            <person name="Ruckert C."/>
        </authorList>
    </citation>
    <scope>NUCLEOTIDE SEQUENCE</scope>
    <source>
        <strain evidence="2">CGMCC 1.12408</strain>
    </source>
</reference>
<comment type="caution">
    <text evidence="2">The sequence shown here is derived from an EMBL/GenBank/DDBJ whole genome shotgun (WGS) entry which is preliminary data.</text>
</comment>
<evidence type="ECO:0000313" key="3">
    <source>
        <dbReference type="Proteomes" id="UP000613512"/>
    </source>
</evidence>
<protein>
    <recommendedName>
        <fullName evidence="1">DinB-like domain-containing protein</fullName>
    </recommendedName>
</protein>
<evidence type="ECO:0000313" key="2">
    <source>
        <dbReference type="EMBL" id="GGA70025.1"/>
    </source>
</evidence>
<dbReference type="InterPro" id="IPR024775">
    <property type="entry name" value="DinB-like"/>
</dbReference>
<dbReference type="EMBL" id="BMEY01000005">
    <property type="protein sequence ID" value="GGA70025.1"/>
    <property type="molecule type" value="Genomic_DNA"/>
</dbReference>
<feature type="domain" description="DinB-like" evidence="1">
    <location>
        <begin position="12"/>
        <end position="146"/>
    </location>
</feature>
<dbReference type="SUPFAM" id="SSF109854">
    <property type="entry name" value="DinB/YfiT-like putative metalloenzymes"/>
    <property type="match status" value="1"/>
</dbReference>